<evidence type="ECO:0000256" key="1">
    <source>
        <dbReference type="ARBA" id="ARBA00004173"/>
    </source>
</evidence>
<dbReference type="Pfam" id="PF00378">
    <property type="entry name" value="ECH_1"/>
    <property type="match status" value="1"/>
</dbReference>
<keyword evidence="4" id="KW-0443">Lipid metabolism</keyword>
<dbReference type="PANTHER" id="PTHR43602">
    <property type="match status" value="1"/>
</dbReference>
<dbReference type="InterPro" id="IPR029045">
    <property type="entry name" value="ClpP/crotonase-like_dom_sf"/>
</dbReference>
<dbReference type="GO" id="GO:0006631">
    <property type="term" value="P:fatty acid metabolic process"/>
    <property type="evidence" value="ECO:0007669"/>
    <property type="project" value="UniProtKB-KW"/>
</dbReference>
<comment type="subcellular location">
    <subcellularLocation>
        <location evidence="1">Mitochondrion</location>
    </subcellularLocation>
</comment>
<comment type="function">
    <text evidence="6">May play a role in fatty acid biosynthesis and insulin sensitivity.</text>
</comment>
<dbReference type="InterPro" id="IPR014748">
    <property type="entry name" value="Enoyl-CoA_hydra_C"/>
</dbReference>
<dbReference type="CDD" id="cd06558">
    <property type="entry name" value="crotonase-like"/>
    <property type="match status" value="1"/>
</dbReference>
<dbReference type="GO" id="GO:0016836">
    <property type="term" value="F:hydro-lyase activity"/>
    <property type="evidence" value="ECO:0007669"/>
    <property type="project" value="TreeGrafter"/>
</dbReference>
<accession>A0A2P6N475</accession>
<keyword evidence="3" id="KW-0809">Transit peptide</keyword>
<protein>
    <recommendedName>
        <fullName evidence="7">Enoyl-CoA hydratase domain-containing protein 3, mitochondrial</fullName>
    </recommendedName>
</protein>
<evidence type="ECO:0000313" key="9">
    <source>
        <dbReference type="Proteomes" id="UP000241769"/>
    </source>
</evidence>
<dbReference type="AlphaFoldDB" id="A0A2P6N475"/>
<name>A0A2P6N475_9EUKA</name>
<gene>
    <name evidence="8" type="ORF">PROFUN_00932</name>
</gene>
<evidence type="ECO:0000256" key="7">
    <source>
        <dbReference type="ARBA" id="ARBA00040545"/>
    </source>
</evidence>
<keyword evidence="2" id="KW-0276">Fatty acid metabolism</keyword>
<dbReference type="OrthoDB" id="2139957at2759"/>
<dbReference type="InterPro" id="IPR052377">
    <property type="entry name" value="Mitochondrial_ECH-domain"/>
</dbReference>
<organism evidence="8 9">
    <name type="scientific">Planoprotostelium fungivorum</name>
    <dbReference type="NCBI Taxonomy" id="1890364"/>
    <lineage>
        <taxon>Eukaryota</taxon>
        <taxon>Amoebozoa</taxon>
        <taxon>Evosea</taxon>
        <taxon>Variosea</taxon>
        <taxon>Cavosteliida</taxon>
        <taxon>Cavosteliaceae</taxon>
        <taxon>Planoprotostelium</taxon>
    </lineage>
</organism>
<dbReference type="GO" id="GO:0005739">
    <property type="term" value="C:mitochondrion"/>
    <property type="evidence" value="ECO:0007669"/>
    <property type="project" value="UniProtKB-SubCell"/>
</dbReference>
<dbReference type="InParanoid" id="A0A2P6N475"/>
<dbReference type="Gene3D" id="3.90.226.10">
    <property type="entry name" value="2-enoyl-CoA Hydratase, Chain A, domain 1"/>
    <property type="match status" value="1"/>
</dbReference>
<keyword evidence="9" id="KW-1185">Reference proteome</keyword>
<dbReference type="InterPro" id="IPR001753">
    <property type="entry name" value="Enoyl-CoA_hydra/iso"/>
</dbReference>
<evidence type="ECO:0000256" key="5">
    <source>
        <dbReference type="ARBA" id="ARBA00023128"/>
    </source>
</evidence>
<keyword evidence="5" id="KW-0496">Mitochondrion</keyword>
<dbReference type="Proteomes" id="UP000241769">
    <property type="component" value="Unassembled WGS sequence"/>
</dbReference>
<proteinExistence type="predicted"/>
<dbReference type="PANTHER" id="PTHR43602:SF1">
    <property type="entry name" value="ENOYL-COA HYDRATASE DOMAIN-CONTAINING PROTEIN 3, MITOCHONDRIAL"/>
    <property type="match status" value="1"/>
</dbReference>
<comment type="caution">
    <text evidence="8">The sequence shown here is derived from an EMBL/GenBank/DDBJ whole genome shotgun (WGS) entry which is preliminary data.</text>
</comment>
<evidence type="ECO:0000256" key="2">
    <source>
        <dbReference type="ARBA" id="ARBA00022832"/>
    </source>
</evidence>
<evidence type="ECO:0000256" key="6">
    <source>
        <dbReference type="ARBA" id="ARBA00037410"/>
    </source>
</evidence>
<evidence type="ECO:0000313" key="8">
    <source>
        <dbReference type="EMBL" id="PRP78759.1"/>
    </source>
</evidence>
<evidence type="ECO:0000256" key="4">
    <source>
        <dbReference type="ARBA" id="ARBA00023098"/>
    </source>
</evidence>
<dbReference type="STRING" id="1890364.A0A2P6N475"/>
<dbReference type="SUPFAM" id="SSF52096">
    <property type="entry name" value="ClpP/crotonase"/>
    <property type="match status" value="1"/>
</dbReference>
<dbReference type="EMBL" id="MDYQ01000207">
    <property type="protein sequence ID" value="PRP78759.1"/>
    <property type="molecule type" value="Genomic_DNA"/>
</dbReference>
<evidence type="ECO:0000256" key="3">
    <source>
        <dbReference type="ARBA" id="ARBA00022946"/>
    </source>
</evidence>
<reference evidence="8 9" key="1">
    <citation type="journal article" date="2018" name="Genome Biol. Evol.">
        <title>Multiple Roots of Fruiting Body Formation in Amoebozoa.</title>
        <authorList>
            <person name="Hillmann F."/>
            <person name="Forbes G."/>
            <person name="Novohradska S."/>
            <person name="Ferling I."/>
            <person name="Riege K."/>
            <person name="Groth M."/>
            <person name="Westermann M."/>
            <person name="Marz M."/>
            <person name="Spaller T."/>
            <person name="Winckler T."/>
            <person name="Schaap P."/>
            <person name="Glockner G."/>
        </authorList>
    </citation>
    <scope>NUCLEOTIDE SEQUENCE [LARGE SCALE GENOMIC DNA]</scope>
    <source>
        <strain evidence="8 9">Jena</strain>
    </source>
</reference>
<dbReference type="Gene3D" id="1.10.12.10">
    <property type="entry name" value="Lyase 2-enoyl-coa Hydratase, Chain A, domain 2"/>
    <property type="match status" value="1"/>
</dbReference>
<sequence length="284" mass="30649">MISCAADVSIRPHLLSRFLRANTKDGVTTLLPDFLPSQLPPRDSIQDRWLWDSEEWRKQRGGLPSCLVIATEGPVFSSGHDLSEMKGKPKEEIKEIFDLCSEVMSLIRRSPSVVISRINGIATAAGAQLAATTDIVIASPSSSFGTPGVRVGLYCTTPGVAVARAFPPKTAFGMLATARTLSAKEAHEKGMVTFLSKVEGEGEVHALDQLVHDVALDITSSGSQIQALGKWSFYTQIGMREGGGDGMEAAVKWAGEIMARNAKLDDAKEGFSAFLEKRKPSWKT</sequence>